<comment type="caution">
    <text evidence="1">The sequence shown here is derived from an EMBL/GenBank/DDBJ whole genome shotgun (WGS) entry which is preliminary data.</text>
</comment>
<proteinExistence type="predicted"/>
<evidence type="ECO:0000313" key="1">
    <source>
        <dbReference type="EMBL" id="KKL11652.1"/>
    </source>
</evidence>
<accession>A0A0F9BCS0</accession>
<gene>
    <name evidence="1" type="ORF">LCGC14_2543650</name>
</gene>
<reference evidence="1" key="1">
    <citation type="journal article" date="2015" name="Nature">
        <title>Complex archaea that bridge the gap between prokaryotes and eukaryotes.</title>
        <authorList>
            <person name="Spang A."/>
            <person name="Saw J.H."/>
            <person name="Jorgensen S.L."/>
            <person name="Zaremba-Niedzwiedzka K."/>
            <person name="Martijn J."/>
            <person name="Lind A.E."/>
            <person name="van Eijk R."/>
            <person name="Schleper C."/>
            <person name="Guy L."/>
            <person name="Ettema T.J."/>
        </authorList>
    </citation>
    <scope>NUCLEOTIDE SEQUENCE</scope>
</reference>
<organism evidence="1">
    <name type="scientific">marine sediment metagenome</name>
    <dbReference type="NCBI Taxonomy" id="412755"/>
    <lineage>
        <taxon>unclassified sequences</taxon>
        <taxon>metagenomes</taxon>
        <taxon>ecological metagenomes</taxon>
    </lineage>
</organism>
<dbReference type="EMBL" id="LAZR01041563">
    <property type="protein sequence ID" value="KKL11652.1"/>
    <property type="molecule type" value="Genomic_DNA"/>
</dbReference>
<name>A0A0F9BCS0_9ZZZZ</name>
<sequence>MATFPNPVAESVLTPRKFDFIREETLVVGVFTEFLVENECYAVEVRRKPGELSEELHVKHQSAGDPFFEIIAANEILLKGFTPATARSPADTYTQFQPGDVIGYI</sequence>
<feature type="non-terminal residue" evidence="1">
    <location>
        <position position="105"/>
    </location>
</feature>
<dbReference type="AlphaFoldDB" id="A0A0F9BCS0"/>
<protein>
    <submittedName>
        <fullName evidence="1">Uncharacterized protein</fullName>
    </submittedName>
</protein>